<dbReference type="EMBL" id="SUVG01000004">
    <property type="protein sequence ID" value="MBE6421212.1"/>
    <property type="molecule type" value="Genomic_DNA"/>
</dbReference>
<keyword evidence="7" id="KW-0479">Metal-binding</keyword>
<proteinExistence type="predicted"/>
<dbReference type="NCBIfam" id="TIGR00550">
    <property type="entry name" value="nadA"/>
    <property type="match status" value="1"/>
</dbReference>
<dbReference type="GO" id="GO:0005829">
    <property type="term" value="C:cytosol"/>
    <property type="evidence" value="ECO:0007669"/>
    <property type="project" value="TreeGrafter"/>
</dbReference>
<dbReference type="InterPro" id="IPR003473">
    <property type="entry name" value="NadA"/>
</dbReference>
<reference evidence="11" key="1">
    <citation type="submission" date="2019-04" db="EMBL/GenBank/DDBJ databases">
        <title>Evolution of Biomass-Degrading Anaerobic Consortia Revealed by Metagenomics.</title>
        <authorList>
            <person name="Peng X."/>
        </authorList>
    </citation>
    <scope>NUCLEOTIDE SEQUENCE</scope>
    <source>
        <strain evidence="11">SIG66</strain>
    </source>
</reference>
<keyword evidence="8" id="KW-0408">Iron</keyword>
<dbReference type="Pfam" id="PF02445">
    <property type="entry name" value="NadA"/>
    <property type="match status" value="1"/>
</dbReference>
<dbReference type="Proteomes" id="UP000725649">
    <property type="component" value="Unassembled WGS sequence"/>
</dbReference>
<dbReference type="GO" id="GO:0046872">
    <property type="term" value="F:metal ion binding"/>
    <property type="evidence" value="ECO:0007669"/>
    <property type="project" value="UniProtKB-KW"/>
</dbReference>
<evidence type="ECO:0000256" key="10">
    <source>
        <dbReference type="NCBIfam" id="TIGR00550"/>
    </source>
</evidence>
<dbReference type="EC" id="2.5.1.72" evidence="3 10"/>
<comment type="cofactor">
    <cofactor evidence="1">
        <name>[4Fe-4S] cluster</name>
        <dbReference type="ChEBI" id="CHEBI:49883"/>
    </cofactor>
</comment>
<dbReference type="InterPro" id="IPR036094">
    <property type="entry name" value="NadA_sf"/>
</dbReference>
<name>A0A928HIL4_9BACT</name>
<dbReference type="GO" id="GO:0034628">
    <property type="term" value="P:'de novo' NAD+ biosynthetic process from L-aspartate"/>
    <property type="evidence" value="ECO:0007669"/>
    <property type="project" value="TreeGrafter"/>
</dbReference>
<accession>A0A928HIL4</accession>
<evidence type="ECO:0000256" key="7">
    <source>
        <dbReference type="ARBA" id="ARBA00022723"/>
    </source>
</evidence>
<protein>
    <recommendedName>
        <fullName evidence="3 10">Quinolinate synthase</fullName>
        <ecNumber evidence="3 10">2.5.1.72</ecNumber>
    </recommendedName>
</protein>
<keyword evidence="5" id="KW-0662">Pyridine nucleotide biosynthesis</keyword>
<keyword evidence="4" id="KW-0004">4Fe-4S</keyword>
<evidence type="ECO:0000256" key="2">
    <source>
        <dbReference type="ARBA" id="ARBA00005065"/>
    </source>
</evidence>
<evidence type="ECO:0000256" key="5">
    <source>
        <dbReference type="ARBA" id="ARBA00022642"/>
    </source>
</evidence>
<comment type="caution">
    <text evidence="11">The sequence shown here is derived from an EMBL/GenBank/DDBJ whole genome shotgun (WGS) entry which is preliminary data.</text>
</comment>
<dbReference type="PANTHER" id="PTHR30573">
    <property type="entry name" value="QUINOLINATE SYNTHETASE A"/>
    <property type="match status" value="1"/>
</dbReference>
<evidence type="ECO:0000313" key="11">
    <source>
        <dbReference type="EMBL" id="MBE6421212.1"/>
    </source>
</evidence>
<gene>
    <name evidence="11" type="primary">nadA</name>
    <name evidence="11" type="ORF">E7027_03660</name>
</gene>
<evidence type="ECO:0000256" key="8">
    <source>
        <dbReference type="ARBA" id="ARBA00023004"/>
    </source>
</evidence>
<dbReference type="AlphaFoldDB" id="A0A928HIL4"/>
<dbReference type="Gene3D" id="3.40.50.10800">
    <property type="entry name" value="NadA-like"/>
    <property type="match status" value="3"/>
</dbReference>
<keyword evidence="9" id="KW-0411">Iron-sulfur</keyword>
<dbReference type="PANTHER" id="PTHR30573:SF0">
    <property type="entry name" value="QUINOLINATE SYNTHASE, CHLOROPLASTIC"/>
    <property type="match status" value="1"/>
</dbReference>
<evidence type="ECO:0000256" key="4">
    <source>
        <dbReference type="ARBA" id="ARBA00022485"/>
    </source>
</evidence>
<keyword evidence="6" id="KW-0808">Transferase</keyword>
<comment type="pathway">
    <text evidence="2">Cofactor biosynthesis; NAD(+) biosynthesis; quinolinate from iminoaspartate: step 1/1.</text>
</comment>
<evidence type="ECO:0000256" key="6">
    <source>
        <dbReference type="ARBA" id="ARBA00022679"/>
    </source>
</evidence>
<dbReference type="GO" id="GO:0051539">
    <property type="term" value="F:4 iron, 4 sulfur cluster binding"/>
    <property type="evidence" value="ECO:0007669"/>
    <property type="project" value="UniProtKB-KW"/>
</dbReference>
<evidence type="ECO:0000256" key="1">
    <source>
        <dbReference type="ARBA" id="ARBA00001966"/>
    </source>
</evidence>
<dbReference type="NCBIfam" id="NF006878">
    <property type="entry name" value="PRK09375.1-2"/>
    <property type="match status" value="1"/>
</dbReference>
<dbReference type="GO" id="GO:0008987">
    <property type="term" value="F:quinolinate synthetase A activity"/>
    <property type="evidence" value="ECO:0007669"/>
    <property type="project" value="UniProtKB-UniRule"/>
</dbReference>
<evidence type="ECO:0000313" key="12">
    <source>
        <dbReference type="Proteomes" id="UP000725649"/>
    </source>
</evidence>
<sequence>MWTVPARILPPQPPKLPTPLTRYCRKISRTRCKRMLETLEKETQLTQEAHRLYGLLNSVSKTNCANWTYEDCLAAAPYTLSINRFKKEKNAVILAHSYTTPDLVYGVADYRGDSYELAQKARECSADIIIFAGVWFMAETAKIINPSKTVLIPAGHAGCSLADSMTGEDVKKLRAAHPGVPCLCYINSTAEVKAQCDSCVTSGNVYDIAQKMPGDELIFVPDTLMAQNLDAELKRRGTPKKIISAGGTCCVHDKYSAENVDALRAEHPGIRVVAHPECPISVCEKCDYVGSTKGMASYVAGSDGKLFGMLTEFGLVNRMQAEHPDKQFIWPFGTCSYMKQNTLANTLEALVDPRPEQLVQVDEKIALAAKKSIDKMFELAQ</sequence>
<dbReference type="SUPFAM" id="SSF142754">
    <property type="entry name" value="NadA-like"/>
    <property type="match status" value="1"/>
</dbReference>
<organism evidence="11 12">
    <name type="scientific">Candidatus Avelusimicrobium gallicola</name>
    <dbReference type="NCBI Taxonomy" id="2562704"/>
    <lineage>
        <taxon>Bacteria</taxon>
        <taxon>Pseudomonadati</taxon>
        <taxon>Elusimicrobiota</taxon>
        <taxon>Elusimicrobia</taxon>
        <taxon>Elusimicrobiales</taxon>
        <taxon>Elusimicrobiaceae</taxon>
        <taxon>Candidatus Avelusimicrobium</taxon>
    </lineage>
</organism>
<evidence type="ECO:0000256" key="3">
    <source>
        <dbReference type="ARBA" id="ARBA00012669"/>
    </source>
</evidence>
<evidence type="ECO:0000256" key="9">
    <source>
        <dbReference type="ARBA" id="ARBA00023014"/>
    </source>
</evidence>